<evidence type="ECO:0000256" key="1">
    <source>
        <dbReference type="ARBA" id="ARBA00003394"/>
    </source>
</evidence>
<accession>A0A0P7KL66</accession>
<dbReference type="InterPro" id="IPR039901">
    <property type="entry name" value="Kdotransferase"/>
</dbReference>
<gene>
    <name evidence="11" type="ORF">AKJ29_05690</name>
</gene>
<evidence type="ECO:0000313" key="11">
    <source>
        <dbReference type="EMBL" id="KPN64735.1"/>
    </source>
</evidence>
<comment type="function">
    <text evidence="1 9">Involved in lipopolysaccharide (LPS) biosynthesis. Catalyzes the transfer of 3-deoxy-D-manno-octulosonate (Kdo) residue(s) from CMP-Kdo to lipid IV(A), the tetraacyldisaccharide-1,4'-bisphosphate precursor of lipid A.</text>
</comment>
<evidence type="ECO:0000256" key="2">
    <source>
        <dbReference type="ARBA" id="ARBA00004713"/>
    </source>
</evidence>
<comment type="subcellular location">
    <subcellularLocation>
        <location evidence="9">Cell membrane</location>
    </subcellularLocation>
</comment>
<keyword evidence="5 9" id="KW-0808">Transferase</keyword>
<dbReference type="Gene3D" id="3.40.50.11720">
    <property type="entry name" value="3-Deoxy-D-manno-octulosonic-acid transferase, N-terminal domain"/>
    <property type="match status" value="1"/>
</dbReference>
<evidence type="ECO:0000256" key="6">
    <source>
        <dbReference type="ARBA" id="ARBA00031445"/>
    </source>
</evidence>
<dbReference type="SUPFAM" id="SSF53756">
    <property type="entry name" value="UDP-Glycosyltransferase/glycogen phosphorylase"/>
    <property type="match status" value="1"/>
</dbReference>
<dbReference type="Proteomes" id="UP000050471">
    <property type="component" value="Unassembled WGS sequence"/>
</dbReference>
<dbReference type="PANTHER" id="PTHR42755">
    <property type="entry name" value="3-DEOXY-MANNO-OCTULOSONATE CYTIDYLYLTRANSFERASE"/>
    <property type="match status" value="1"/>
</dbReference>
<feature type="domain" description="3-deoxy-D-manno-octulosonic-acid transferase N-terminal" evidence="10">
    <location>
        <begin position="32"/>
        <end position="193"/>
    </location>
</feature>
<dbReference type="Pfam" id="PF04413">
    <property type="entry name" value="Glycos_transf_N"/>
    <property type="match status" value="1"/>
</dbReference>
<comment type="similarity">
    <text evidence="9">Belongs to the glycosyltransferase group 1 family.</text>
</comment>
<dbReference type="EC" id="2.4.99.12" evidence="3 9"/>
<comment type="pathway">
    <text evidence="2 9">Bacterial outer membrane biogenesis; LPS core biosynthesis.</text>
</comment>
<feature type="active site" description="Proton acceptor" evidence="8">
    <location>
        <position position="46"/>
    </location>
</feature>
<dbReference type="OrthoDB" id="9789797at2"/>
<evidence type="ECO:0000256" key="9">
    <source>
        <dbReference type="RuleBase" id="RU365103"/>
    </source>
</evidence>
<comment type="caution">
    <text evidence="11">The sequence shown here is derived from an EMBL/GenBank/DDBJ whole genome shotgun (WGS) entry which is preliminary data.</text>
</comment>
<dbReference type="STRING" id="154981.AKJ29_05690"/>
<evidence type="ECO:0000256" key="3">
    <source>
        <dbReference type="ARBA" id="ARBA00012621"/>
    </source>
</evidence>
<dbReference type="GO" id="GO:0009244">
    <property type="term" value="P:lipopolysaccharide core region biosynthetic process"/>
    <property type="evidence" value="ECO:0007669"/>
    <property type="project" value="UniProtKB-UniRule"/>
</dbReference>
<proteinExistence type="inferred from homology"/>
<evidence type="ECO:0000259" key="10">
    <source>
        <dbReference type="Pfam" id="PF04413"/>
    </source>
</evidence>
<dbReference type="UniPathway" id="UPA00958"/>
<reference evidence="11 12" key="1">
    <citation type="submission" date="2015-09" db="EMBL/GenBank/DDBJ databases">
        <title>Draft genome sequence of Aliiroseovarius crassostreae CV919-312TSm, the causative agent of Roseovarius Oyster Disease (formerly Juvenile Oyster Disease).</title>
        <authorList>
            <person name="Kessner L."/>
            <person name="Spinard E."/>
            <person name="Nelson D."/>
        </authorList>
    </citation>
    <scope>NUCLEOTIDE SEQUENCE [LARGE SCALE GENOMIC DNA]</scope>
    <source>
        <strain evidence="11 12">CV919-312</strain>
    </source>
</reference>
<evidence type="ECO:0000256" key="4">
    <source>
        <dbReference type="ARBA" id="ARBA00019077"/>
    </source>
</evidence>
<dbReference type="Gene3D" id="3.40.50.2000">
    <property type="entry name" value="Glycogen Phosphorylase B"/>
    <property type="match status" value="1"/>
</dbReference>
<dbReference type="PANTHER" id="PTHR42755:SF1">
    <property type="entry name" value="3-DEOXY-D-MANNO-OCTULOSONIC ACID TRANSFERASE, MITOCHONDRIAL-RELATED"/>
    <property type="match status" value="1"/>
</dbReference>
<evidence type="ECO:0000313" key="12">
    <source>
        <dbReference type="Proteomes" id="UP000050471"/>
    </source>
</evidence>
<dbReference type="RefSeq" id="WP_055187213.1">
    <property type="nucleotide sequence ID" value="NZ_FPBS01000015.1"/>
</dbReference>
<dbReference type="GO" id="GO:0009245">
    <property type="term" value="P:lipid A biosynthetic process"/>
    <property type="evidence" value="ECO:0007669"/>
    <property type="project" value="TreeGrafter"/>
</dbReference>
<evidence type="ECO:0000256" key="7">
    <source>
        <dbReference type="ARBA" id="ARBA00049183"/>
    </source>
</evidence>
<sequence>MLPPGIYLHQLMHHFVGRRSEGEVCDGLSRPEGGPLIWCQVGDGGELPALEDFIRQVVRTRDDLCFLITLPSGHAPWDPPEDLGDVLLSCALPDGGLKSAKQFLDIMRPDLVLWMDQKLDPPLLGLVHQRSIPALWINARAPVSSGGALPWWHGTIRALASGFDTILAESEAAALVLSRLGVSTGKIRVVGALQRQTQPPSCNMAERDDMAQALGARPLWLALNTAAEEEALLVEAHRQVMRKSHRLLLVIVPDDPARAPVLARKLEQDGWVVALRSEDQTPTPEAHIYIADLPEEEGLWMRLSPITFIGHTLSGGGCLSPNAAASLGSAVVFGAALGQDTDAFERLEAAGAARRVASREHLAQEIEYLLQPEHAAQMAMAAWEIITSGAELSGMVEEMVLDLLDKNGL</sequence>
<dbReference type="GO" id="GO:0043842">
    <property type="term" value="F:Kdo transferase activity"/>
    <property type="evidence" value="ECO:0007669"/>
    <property type="project" value="UniProtKB-EC"/>
</dbReference>
<dbReference type="InterPro" id="IPR038107">
    <property type="entry name" value="Glycos_transf_N_sf"/>
</dbReference>
<protein>
    <recommendedName>
        <fullName evidence="4 9">3-deoxy-D-manno-octulosonic acid transferase</fullName>
        <shortName evidence="9">Kdo transferase</shortName>
        <ecNumber evidence="3 9">2.4.99.12</ecNumber>
    </recommendedName>
    <alternativeName>
        <fullName evidence="6 9">Lipid IV(A) 3-deoxy-D-manno-octulosonic acid transferase</fullName>
    </alternativeName>
</protein>
<name>A0A0P7KL66_9RHOB</name>
<dbReference type="GO" id="GO:0005886">
    <property type="term" value="C:plasma membrane"/>
    <property type="evidence" value="ECO:0007669"/>
    <property type="project" value="UniProtKB-SubCell"/>
</dbReference>
<comment type="catalytic activity">
    <reaction evidence="7 9">
        <text>lipid IVA (E. coli) + CMP-3-deoxy-beta-D-manno-octulosonate = alpha-Kdo-(2-&gt;6)-lipid IVA (E. coli) + CMP + H(+)</text>
        <dbReference type="Rhea" id="RHEA:28066"/>
        <dbReference type="ChEBI" id="CHEBI:15378"/>
        <dbReference type="ChEBI" id="CHEBI:58603"/>
        <dbReference type="ChEBI" id="CHEBI:60364"/>
        <dbReference type="ChEBI" id="CHEBI:60377"/>
        <dbReference type="ChEBI" id="CHEBI:85987"/>
        <dbReference type="EC" id="2.4.99.12"/>
    </reaction>
</comment>
<dbReference type="AlphaFoldDB" id="A0A0P7KL66"/>
<evidence type="ECO:0000256" key="5">
    <source>
        <dbReference type="ARBA" id="ARBA00022679"/>
    </source>
</evidence>
<dbReference type="InterPro" id="IPR007507">
    <property type="entry name" value="Glycos_transf_N"/>
</dbReference>
<keyword evidence="12" id="KW-1185">Reference proteome</keyword>
<organism evidence="11 12">
    <name type="scientific">Aliiroseovarius crassostreae</name>
    <dbReference type="NCBI Taxonomy" id="154981"/>
    <lineage>
        <taxon>Bacteria</taxon>
        <taxon>Pseudomonadati</taxon>
        <taxon>Pseudomonadota</taxon>
        <taxon>Alphaproteobacteria</taxon>
        <taxon>Rhodobacterales</taxon>
        <taxon>Paracoccaceae</taxon>
        <taxon>Aliiroseovarius</taxon>
    </lineage>
</organism>
<dbReference type="EMBL" id="LKBA01000001">
    <property type="protein sequence ID" value="KPN64735.1"/>
    <property type="molecule type" value="Genomic_DNA"/>
</dbReference>
<keyword evidence="9" id="KW-0472">Membrane</keyword>
<evidence type="ECO:0000256" key="8">
    <source>
        <dbReference type="PIRSR" id="PIRSR639901-1"/>
    </source>
</evidence>
<keyword evidence="9" id="KW-0448">Lipopolysaccharide biosynthesis</keyword>
<keyword evidence="9" id="KW-1003">Cell membrane</keyword>